<dbReference type="GO" id="GO:0016779">
    <property type="term" value="F:nucleotidyltransferase activity"/>
    <property type="evidence" value="ECO:0007669"/>
    <property type="project" value="UniProtKB-KW"/>
</dbReference>
<proteinExistence type="predicted"/>
<evidence type="ECO:0000256" key="2">
    <source>
        <dbReference type="ARBA" id="ARBA00022695"/>
    </source>
</evidence>
<dbReference type="InterPro" id="IPR043128">
    <property type="entry name" value="Rev_trsase/Diguanyl_cyclase"/>
</dbReference>
<keyword evidence="9" id="KW-1185">Reference proteome</keyword>
<sequence>MRGLDGKPPKLSRPAGYRVSQKKAQMVRQTVIYLGYEVSAGQRTLGQDRKEAICQTPKPQTVKELRTFLGMTGWCRLWIYNYGLLVKPLYALITEGSRDLQWTKDATRAFNELKKALMSAPALGLPNMSKPFFLFSHEKQGIALGILAQNLGPYRRAVAYLSKQLDTAAKGWPGCLRAVAAVAINIQEAHKFILGQKMTVLVSHTMSAVLEAKGGHWLSPQRFLKYQAILVEQDDVEIVVTNIVNPASFLSGSTGEPVIHDRLETIEATYSSRPDLKDTPLEDADTWFTDGSSYVVSGRRHAGYAVTTSREVIESGPLPTNTSAQKAEIIALIRALELAKGKEINIYMDSRYAFGVVHAHGAIWKERGLLNSQGKSIKHAQEILRLLDAIQLPERVAIMHIKAHHKVSSELEEGNMLADREAKEAAKGEVPDKAVEAALIPDGKVSIEGWPEAFPARTAKAREVTKALLQEIIPRFGVPATISSDRGPHFISKIVQQISHHLGIDWELHTPYHPQSSGQVEKMNHLIKQQIVRLGQEANLPWPQALPLALLRIRTKPRAKEKLSPFEILYGRPYAVQEGTASIQVGEETLHGYMVALNKQLREIEKYVAGTQNRELDGPVHDVQPRDYVYVKSFAEKTLEPQWEGPFQVLLTTFTAIEIQEQKAWIHHSQVKKAPEGIWKATPGDNELKLKLTRNNE</sequence>
<dbReference type="EMBL" id="QRBI01000113">
    <property type="protein sequence ID" value="RMC09832.1"/>
    <property type="molecule type" value="Genomic_DNA"/>
</dbReference>
<dbReference type="GO" id="GO:0003676">
    <property type="term" value="F:nucleic acid binding"/>
    <property type="evidence" value="ECO:0007669"/>
    <property type="project" value="InterPro"/>
</dbReference>
<dbReference type="InterPro" id="IPR040643">
    <property type="entry name" value="MLVIN_C"/>
</dbReference>
<evidence type="ECO:0000256" key="3">
    <source>
        <dbReference type="ARBA" id="ARBA00022722"/>
    </source>
</evidence>
<dbReference type="Pfam" id="PF18697">
    <property type="entry name" value="MLVIN_C"/>
    <property type="match status" value="1"/>
</dbReference>
<dbReference type="CDD" id="cd09273">
    <property type="entry name" value="RNase_HI_RT_Bel"/>
    <property type="match status" value="1"/>
</dbReference>
<evidence type="ECO:0000256" key="4">
    <source>
        <dbReference type="ARBA" id="ARBA00022759"/>
    </source>
</evidence>
<dbReference type="PROSITE" id="PS50994">
    <property type="entry name" value="INTEGRASE"/>
    <property type="match status" value="1"/>
</dbReference>
<dbReference type="Gene3D" id="2.30.30.850">
    <property type="match status" value="1"/>
</dbReference>
<keyword evidence="2" id="KW-0548">Nucleotidyltransferase</keyword>
<dbReference type="Pfam" id="PF00665">
    <property type="entry name" value="rve"/>
    <property type="match status" value="1"/>
</dbReference>
<evidence type="ECO:0000259" key="6">
    <source>
        <dbReference type="PROSITE" id="PS50879"/>
    </source>
</evidence>
<dbReference type="Pfam" id="PF17919">
    <property type="entry name" value="RT_RNaseH_2"/>
    <property type="match status" value="1"/>
</dbReference>
<dbReference type="Gene3D" id="3.10.20.370">
    <property type="match status" value="1"/>
</dbReference>
<evidence type="ECO:0000259" key="7">
    <source>
        <dbReference type="PROSITE" id="PS50994"/>
    </source>
</evidence>
<dbReference type="GO" id="GO:0004523">
    <property type="term" value="F:RNA-DNA hybrid ribonuclease activity"/>
    <property type="evidence" value="ECO:0007669"/>
    <property type="project" value="InterPro"/>
</dbReference>
<organism evidence="8 9">
    <name type="scientific">Hirundo rustica rustica</name>
    <dbReference type="NCBI Taxonomy" id="333673"/>
    <lineage>
        <taxon>Eukaryota</taxon>
        <taxon>Metazoa</taxon>
        <taxon>Chordata</taxon>
        <taxon>Craniata</taxon>
        <taxon>Vertebrata</taxon>
        <taxon>Euteleostomi</taxon>
        <taxon>Archelosauria</taxon>
        <taxon>Archosauria</taxon>
        <taxon>Dinosauria</taxon>
        <taxon>Saurischia</taxon>
        <taxon>Theropoda</taxon>
        <taxon>Coelurosauria</taxon>
        <taxon>Aves</taxon>
        <taxon>Neognathae</taxon>
        <taxon>Neoaves</taxon>
        <taxon>Telluraves</taxon>
        <taxon>Australaves</taxon>
        <taxon>Passeriformes</taxon>
        <taxon>Sylvioidea</taxon>
        <taxon>Hirundinidae</taxon>
        <taxon>Hirundo</taxon>
    </lineage>
</organism>
<dbReference type="Proteomes" id="UP000269221">
    <property type="component" value="Unassembled WGS sequence"/>
</dbReference>
<keyword evidence="3" id="KW-0540">Nuclease</keyword>
<accession>A0A3M0K9P4</accession>
<dbReference type="FunFam" id="3.30.70.270:FF:000020">
    <property type="entry name" value="Transposon Tf2-6 polyprotein-like Protein"/>
    <property type="match status" value="1"/>
</dbReference>
<keyword evidence="4" id="KW-0255">Endonuclease</keyword>
<dbReference type="InterPro" id="IPR036397">
    <property type="entry name" value="RNaseH_sf"/>
</dbReference>
<dbReference type="InterPro" id="IPR002156">
    <property type="entry name" value="RNaseH_domain"/>
</dbReference>
<dbReference type="GO" id="GO:0015074">
    <property type="term" value="P:DNA integration"/>
    <property type="evidence" value="ECO:0007669"/>
    <property type="project" value="InterPro"/>
</dbReference>
<dbReference type="PROSITE" id="PS50879">
    <property type="entry name" value="RNASE_H_1"/>
    <property type="match status" value="1"/>
</dbReference>
<evidence type="ECO:0000256" key="1">
    <source>
        <dbReference type="ARBA" id="ARBA00022679"/>
    </source>
</evidence>
<feature type="domain" description="Integrase catalytic" evidence="7">
    <location>
        <begin position="453"/>
        <end position="573"/>
    </location>
</feature>
<dbReference type="PANTHER" id="PTHR37984:SF12">
    <property type="entry name" value="RIBONUCLEASE H"/>
    <property type="match status" value="1"/>
</dbReference>
<evidence type="ECO:0000256" key="5">
    <source>
        <dbReference type="ARBA" id="ARBA00022801"/>
    </source>
</evidence>
<evidence type="ECO:0000313" key="9">
    <source>
        <dbReference type="Proteomes" id="UP000269221"/>
    </source>
</evidence>
<reference evidence="8 9" key="1">
    <citation type="submission" date="2018-07" db="EMBL/GenBank/DDBJ databases">
        <title>A high quality draft genome assembly of the barn swallow (H. rustica rustica).</title>
        <authorList>
            <person name="Formenti G."/>
            <person name="Chiara M."/>
            <person name="Poveda L."/>
            <person name="Francoijs K.-J."/>
            <person name="Bonisoli-Alquati A."/>
            <person name="Canova L."/>
            <person name="Gianfranceschi L."/>
            <person name="Horner D.S."/>
            <person name="Saino N."/>
        </authorList>
    </citation>
    <scope>NUCLEOTIDE SEQUENCE [LARGE SCALE GENOMIC DNA]</scope>
    <source>
        <strain evidence="8">Chelidonia</strain>
        <tissue evidence="8">Blood</tissue>
    </source>
</reference>
<dbReference type="InterPro" id="IPR043502">
    <property type="entry name" value="DNA/RNA_pol_sf"/>
</dbReference>
<keyword evidence="5" id="KW-0378">Hydrolase</keyword>
<name>A0A3M0K9P4_HIRRU</name>
<protein>
    <submittedName>
        <fullName evidence="8">Uncharacterized protein</fullName>
    </submittedName>
</protein>
<dbReference type="Gene3D" id="3.30.70.270">
    <property type="match status" value="1"/>
</dbReference>
<comment type="caution">
    <text evidence="8">The sequence shown here is derived from an EMBL/GenBank/DDBJ whole genome shotgun (WGS) entry which is preliminary data.</text>
</comment>
<dbReference type="InterPro" id="IPR041577">
    <property type="entry name" value="RT_RNaseH_2"/>
</dbReference>
<dbReference type="Pfam" id="PF00075">
    <property type="entry name" value="RNase_H"/>
    <property type="match status" value="1"/>
</dbReference>
<dbReference type="Gene3D" id="3.30.420.10">
    <property type="entry name" value="Ribonuclease H-like superfamily/Ribonuclease H"/>
    <property type="match status" value="2"/>
</dbReference>
<dbReference type="STRING" id="333673.A0A3M0K9P4"/>
<keyword evidence="1" id="KW-0808">Transferase</keyword>
<evidence type="ECO:0000313" key="8">
    <source>
        <dbReference type="EMBL" id="RMC09832.1"/>
    </source>
</evidence>
<gene>
    <name evidence="8" type="ORF">DUI87_13619</name>
</gene>
<dbReference type="InterPro" id="IPR050951">
    <property type="entry name" value="Retrovirus_Pol_polyprotein"/>
</dbReference>
<dbReference type="PANTHER" id="PTHR37984">
    <property type="entry name" value="PROTEIN CBG26694"/>
    <property type="match status" value="1"/>
</dbReference>
<dbReference type="OrthoDB" id="9187759at2759"/>
<dbReference type="SUPFAM" id="SSF53098">
    <property type="entry name" value="Ribonuclease H-like"/>
    <property type="match status" value="2"/>
</dbReference>
<dbReference type="InterPro" id="IPR001584">
    <property type="entry name" value="Integrase_cat-core"/>
</dbReference>
<dbReference type="SUPFAM" id="SSF56672">
    <property type="entry name" value="DNA/RNA polymerases"/>
    <property type="match status" value="1"/>
</dbReference>
<feature type="domain" description="RNase H type-1" evidence="6">
    <location>
        <begin position="281"/>
        <end position="427"/>
    </location>
</feature>
<dbReference type="InterPro" id="IPR012337">
    <property type="entry name" value="RNaseH-like_sf"/>
</dbReference>
<dbReference type="AlphaFoldDB" id="A0A3M0K9P4"/>